<accession>A0ACC2GLH9</accession>
<dbReference type="EMBL" id="CM055738">
    <property type="protein sequence ID" value="KAJ8004588.1"/>
    <property type="molecule type" value="Genomic_DNA"/>
</dbReference>
<comment type="caution">
    <text evidence="1">The sequence shown here is derived from an EMBL/GenBank/DDBJ whole genome shotgun (WGS) entry which is preliminary data.</text>
</comment>
<name>A0ACC2GLH9_DALPE</name>
<protein>
    <submittedName>
        <fullName evidence="1">Uncharacterized protein</fullName>
    </submittedName>
</protein>
<evidence type="ECO:0000313" key="1">
    <source>
        <dbReference type="EMBL" id="KAJ8004588.1"/>
    </source>
</evidence>
<sequence length="181" mass="20686">MPHTVSNNVVVKLLCLTLHGLAAVMAKLPGPTNVRINSVNMGLLLEWTAPENQTENITYRAEYRPIIQGYKVVCLNTTAHSCDFTPQLTALGVYRFQVRAERDGYSSPWVNTEEFVMDEHTNIGPPNVTLVATGTKIDVNIQDPVFRISKFRDIYNWANFSITYWKVGQEEKVCWPFYIWD</sequence>
<organism evidence="1 2">
    <name type="scientific">Dallia pectoralis</name>
    <name type="common">Alaska blackfish</name>
    <dbReference type="NCBI Taxonomy" id="75939"/>
    <lineage>
        <taxon>Eukaryota</taxon>
        <taxon>Metazoa</taxon>
        <taxon>Chordata</taxon>
        <taxon>Craniata</taxon>
        <taxon>Vertebrata</taxon>
        <taxon>Euteleostomi</taxon>
        <taxon>Actinopterygii</taxon>
        <taxon>Neopterygii</taxon>
        <taxon>Teleostei</taxon>
        <taxon>Protacanthopterygii</taxon>
        <taxon>Esociformes</taxon>
        <taxon>Umbridae</taxon>
        <taxon>Dallia</taxon>
    </lineage>
</organism>
<reference evidence="1" key="1">
    <citation type="submission" date="2021-05" db="EMBL/GenBank/DDBJ databases">
        <authorList>
            <person name="Pan Q."/>
            <person name="Jouanno E."/>
            <person name="Zahm M."/>
            <person name="Klopp C."/>
            <person name="Cabau C."/>
            <person name="Louis A."/>
            <person name="Berthelot C."/>
            <person name="Parey E."/>
            <person name="Roest Crollius H."/>
            <person name="Montfort J."/>
            <person name="Robinson-Rechavi M."/>
            <person name="Bouchez O."/>
            <person name="Lampietro C."/>
            <person name="Lopez Roques C."/>
            <person name="Donnadieu C."/>
            <person name="Postlethwait J."/>
            <person name="Bobe J."/>
            <person name="Dillon D."/>
            <person name="Chandos A."/>
            <person name="von Hippel F."/>
            <person name="Guiguen Y."/>
        </authorList>
    </citation>
    <scope>NUCLEOTIDE SEQUENCE</scope>
    <source>
        <strain evidence="1">YG-Jan2019</strain>
    </source>
</reference>
<evidence type="ECO:0000313" key="2">
    <source>
        <dbReference type="Proteomes" id="UP001157502"/>
    </source>
</evidence>
<dbReference type="Proteomes" id="UP001157502">
    <property type="component" value="Chromosome 11"/>
</dbReference>
<gene>
    <name evidence="1" type="ORF">DPEC_G00137830</name>
</gene>
<proteinExistence type="predicted"/>
<keyword evidence="2" id="KW-1185">Reference proteome</keyword>